<dbReference type="PROSITE" id="PS51390">
    <property type="entry name" value="WAP"/>
    <property type="match status" value="1"/>
</dbReference>
<accession>A0A8S1E5M9</accession>
<comment type="caution">
    <text evidence="3">The sequence shown here is derived from an EMBL/GenBank/DDBJ whole genome shotgun (WGS) entry which is preliminary data.</text>
</comment>
<evidence type="ECO:0000313" key="3">
    <source>
        <dbReference type="EMBL" id="CAB3397112.1"/>
    </source>
</evidence>
<proteinExistence type="predicted"/>
<dbReference type="OrthoDB" id="5873927at2759"/>
<keyword evidence="4" id="KW-1185">Reference proteome</keyword>
<name>A0A8S1E5M9_9PELO</name>
<dbReference type="GO" id="GO:0005576">
    <property type="term" value="C:extracellular region"/>
    <property type="evidence" value="ECO:0007669"/>
    <property type="project" value="InterPro"/>
</dbReference>
<reference evidence="3 4" key="1">
    <citation type="submission" date="2020-04" db="EMBL/GenBank/DDBJ databases">
        <authorList>
            <person name="Laetsch R D."/>
            <person name="Stevens L."/>
            <person name="Kumar S."/>
            <person name="Blaxter L. M."/>
        </authorList>
    </citation>
    <scope>NUCLEOTIDE SEQUENCE [LARGE SCALE GENOMIC DNA]</scope>
</reference>
<gene>
    <name evidence="3" type="ORF">CBOVIS_LOCUS579</name>
</gene>
<feature type="signal peptide" evidence="1">
    <location>
        <begin position="1"/>
        <end position="16"/>
    </location>
</feature>
<evidence type="ECO:0000256" key="1">
    <source>
        <dbReference type="SAM" id="SignalP"/>
    </source>
</evidence>
<evidence type="ECO:0000313" key="4">
    <source>
        <dbReference type="Proteomes" id="UP000494206"/>
    </source>
</evidence>
<keyword evidence="1" id="KW-0732">Signal</keyword>
<organism evidence="3 4">
    <name type="scientific">Caenorhabditis bovis</name>
    <dbReference type="NCBI Taxonomy" id="2654633"/>
    <lineage>
        <taxon>Eukaryota</taxon>
        <taxon>Metazoa</taxon>
        <taxon>Ecdysozoa</taxon>
        <taxon>Nematoda</taxon>
        <taxon>Chromadorea</taxon>
        <taxon>Rhabditida</taxon>
        <taxon>Rhabditina</taxon>
        <taxon>Rhabditomorpha</taxon>
        <taxon>Rhabditoidea</taxon>
        <taxon>Rhabditidae</taxon>
        <taxon>Peloderinae</taxon>
        <taxon>Caenorhabditis</taxon>
    </lineage>
</organism>
<dbReference type="InterPro" id="IPR008197">
    <property type="entry name" value="WAP_dom"/>
</dbReference>
<dbReference type="Pfam" id="PF00095">
    <property type="entry name" value="WAP"/>
    <property type="match status" value="1"/>
</dbReference>
<feature type="domain" description="WAP" evidence="2">
    <location>
        <begin position="92"/>
        <end position="143"/>
    </location>
</feature>
<dbReference type="AlphaFoldDB" id="A0A8S1E5M9"/>
<dbReference type="PANTHER" id="PTHR36938:SF2">
    <property type="entry name" value="WAP DOMAIN-CONTAINING PROTEIN"/>
    <property type="match status" value="1"/>
</dbReference>
<sequence>MLIVLFLGFFPIFGTPQSDKIDWCLYFQSLKIYKPECKFYDAKFHTKSVKAFPVAPNEIQQCSPHYIYCTTNSQCADGYRRCIDMLKYRECCAPIQRECPAISYLRVRCLISNPVNWCDADGDCRSAPLRKCCPTGCNYNICL</sequence>
<feature type="chain" id="PRO_5035778457" description="WAP domain-containing protein" evidence="1">
    <location>
        <begin position="17"/>
        <end position="143"/>
    </location>
</feature>
<protein>
    <recommendedName>
        <fullName evidence="2">WAP domain-containing protein</fullName>
    </recommendedName>
</protein>
<dbReference type="Proteomes" id="UP000494206">
    <property type="component" value="Unassembled WGS sequence"/>
</dbReference>
<dbReference type="PANTHER" id="PTHR36938">
    <property type="entry name" value="PROTEIN CBG26935"/>
    <property type="match status" value="1"/>
</dbReference>
<evidence type="ECO:0000259" key="2">
    <source>
        <dbReference type="PROSITE" id="PS51390"/>
    </source>
</evidence>
<dbReference type="EMBL" id="CADEPM010000001">
    <property type="protein sequence ID" value="CAB3397112.1"/>
    <property type="molecule type" value="Genomic_DNA"/>
</dbReference>
<dbReference type="GO" id="GO:0030414">
    <property type="term" value="F:peptidase inhibitor activity"/>
    <property type="evidence" value="ECO:0007669"/>
    <property type="project" value="InterPro"/>
</dbReference>